<dbReference type="EMBL" id="JALLBG020000126">
    <property type="protein sequence ID" value="KAL3763161.1"/>
    <property type="molecule type" value="Genomic_DNA"/>
</dbReference>
<dbReference type="SUPFAM" id="SSF54211">
    <property type="entry name" value="Ribosomal protein S5 domain 2-like"/>
    <property type="match status" value="1"/>
</dbReference>
<comment type="cofactor">
    <cofactor evidence="2">
        <name>Mg(2+)</name>
        <dbReference type="ChEBI" id="CHEBI:18420"/>
    </cofactor>
</comment>
<keyword evidence="8" id="KW-0460">Magnesium</keyword>
<comment type="similarity">
    <text evidence="12">Belongs to the type II topoisomerase family.</text>
</comment>
<dbReference type="InterPro" id="IPR003594">
    <property type="entry name" value="HATPase_dom"/>
</dbReference>
<feature type="domain" description="Toprim" evidence="14">
    <location>
        <begin position="699"/>
        <end position="814"/>
    </location>
</feature>
<dbReference type="Pfam" id="PF01751">
    <property type="entry name" value="Toprim"/>
    <property type="match status" value="1"/>
</dbReference>
<evidence type="ECO:0000256" key="9">
    <source>
        <dbReference type="ARBA" id="ARBA00023029"/>
    </source>
</evidence>
<protein>
    <recommendedName>
        <fullName evidence="12">DNA topoisomerase 2</fullName>
        <ecNumber evidence="12">5.6.2.2</ecNumber>
    </recommendedName>
</protein>
<name>A0ABD3MMH4_9STRA</name>
<dbReference type="SMART" id="SM00433">
    <property type="entry name" value="TOP2c"/>
    <property type="match status" value="1"/>
</dbReference>
<dbReference type="SMART" id="SM00387">
    <property type="entry name" value="HATPase_c"/>
    <property type="match status" value="1"/>
</dbReference>
<evidence type="ECO:0000256" key="11">
    <source>
        <dbReference type="ARBA" id="ARBA00023235"/>
    </source>
</evidence>
<sequence>MKDRATRIRCNMSKRQARRAGARISGVVTTSLVLLSSSTSPHHLSVAAFCPSSSSSSLTSLIRPAGCSTHHHQRRKQHHLHTATILDSDLDTHDVNVNGLTSASSKATSNAYSAQQITVLSGLEPVRKRPGMYIGSTGPDGLHHLVYEVLDNSVDEALAGHATLINVILHDGIEDGENGKKKNCCTIIDDGRGIPTDLHPTTQISALETVLTVLHAGGKFDNAQDGSGYKVSGGLHGVGISVVNALSEFVEVRVDRKRGGSSSTKKNNIVERKMMRFERGVPVGQLKDVNNIDDEEFVVGTKGWEGIVFQTNDQKARLSLGDDDDDDNTDSPKGRGKAKSNAKSTSQSTKKQGKSSTNEKDSTSTTTLEYKTSLVQSLSAKRSSGTIVTFLPDMAVFKGANGKPGITFDESRLAMRMDEIAYLNAGLVLTLQDKRSSSIKRGGGADKSNVVTIFHHAGGLAEYADFLCRGKTPLFGEGSATTSKSKGGASKAKLETTPVVGLTLSPDGTTLLFHAEIKPTSSSGTPQTPIAIDAALRYTANSYNEQILSFVNNIRTRDGGSHVEGLKSCLTRTLNQSARRLGKLKEGDGNLAGDFIREGLTAIISVSVSEPEFEGQTKGRLGNPEVRPAVEAALGGELNKFFDFHPEILNVIFENASRAAAAAAAAKAAREVVRKKTLLQSTVLPGKLADCSSREFSETELFIVEGDSAAGSAKQGRDRRTQAILPLRGKILNIERAAPERIYQNGELQGLISACGLGMKGSELEEGSLRYGKIVIMTDADVDGAHIRVLLLTFFFRYQREIVEKGYLYIAQPPLYKIMTGSGRTRLERYTFSDEEKDEYLRETLGIDEASPITDQDLLDGKVVIQRFKGLGEMMPKQLWETTMDPENRTLLQVSVNDCALADLTLDVLMGDAVAPRRNFICERAENLKLGDLDV</sequence>
<dbReference type="InterPro" id="IPR013760">
    <property type="entry name" value="Topo_IIA-like_dom_sf"/>
</dbReference>
<evidence type="ECO:0000256" key="1">
    <source>
        <dbReference type="ARBA" id="ARBA00000185"/>
    </source>
</evidence>
<reference evidence="15 16" key="1">
    <citation type="submission" date="2024-10" db="EMBL/GenBank/DDBJ databases">
        <title>Updated reference genomes for cyclostephanoid diatoms.</title>
        <authorList>
            <person name="Roberts W.R."/>
            <person name="Alverson A.J."/>
        </authorList>
    </citation>
    <scope>NUCLEOTIDE SEQUENCE [LARGE SCALE GENOMIC DNA]</scope>
    <source>
        <strain evidence="15 16">AJA232-27</strain>
    </source>
</reference>
<dbReference type="Gene3D" id="3.30.230.10">
    <property type="match status" value="1"/>
</dbReference>
<dbReference type="Gene3D" id="3.40.50.670">
    <property type="match status" value="1"/>
</dbReference>
<dbReference type="FunFam" id="3.40.50.670:FF:000002">
    <property type="entry name" value="DNA gyrase subunit B"/>
    <property type="match status" value="1"/>
</dbReference>
<dbReference type="InterPro" id="IPR000565">
    <property type="entry name" value="Topo_IIA_B"/>
</dbReference>
<evidence type="ECO:0000256" key="3">
    <source>
        <dbReference type="ARBA" id="ARBA00004229"/>
    </source>
</evidence>
<proteinExistence type="inferred from homology"/>
<dbReference type="InterPro" id="IPR001241">
    <property type="entry name" value="Topo_IIA"/>
</dbReference>
<dbReference type="InterPro" id="IPR036890">
    <property type="entry name" value="HATPase_C_sf"/>
</dbReference>
<dbReference type="EC" id="5.6.2.2" evidence="12"/>
<accession>A0ABD3MMH4</accession>
<evidence type="ECO:0000256" key="4">
    <source>
        <dbReference type="ARBA" id="ARBA00010708"/>
    </source>
</evidence>
<dbReference type="PRINTS" id="PR00418">
    <property type="entry name" value="TPI2FAMILY"/>
</dbReference>
<dbReference type="Proteomes" id="UP001530293">
    <property type="component" value="Unassembled WGS sequence"/>
</dbReference>
<keyword evidence="11 12" id="KW-0413">Isomerase</keyword>
<dbReference type="GO" id="GO:0046872">
    <property type="term" value="F:metal ion binding"/>
    <property type="evidence" value="ECO:0007669"/>
    <property type="project" value="UniProtKB-KW"/>
</dbReference>
<organism evidence="15 16">
    <name type="scientific">Discostella pseudostelligera</name>
    <dbReference type="NCBI Taxonomy" id="259834"/>
    <lineage>
        <taxon>Eukaryota</taxon>
        <taxon>Sar</taxon>
        <taxon>Stramenopiles</taxon>
        <taxon>Ochrophyta</taxon>
        <taxon>Bacillariophyta</taxon>
        <taxon>Coscinodiscophyceae</taxon>
        <taxon>Thalassiosirophycidae</taxon>
        <taxon>Stephanodiscales</taxon>
        <taxon>Stephanodiscaceae</taxon>
        <taxon>Discostella</taxon>
    </lineage>
</organism>
<evidence type="ECO:0000256" key="2">
    <source>
        <dbReference type="ARBA" id="ARBA00001946"/>
    </source>
</evidence>
<evidence type="ECO:0000256" key="5">
    <source>
        <dbReference type="ARBA" id="ARBA00022723"/>
    </source>
</evidence>
<dbReference type="PROSITE" id="PS00177">
    <property type="entry name" value="TOPOISOMERASE_II"/>
    <property type="match status" value="1"/>
</dbReference>
<dbReference type="InterPro" id="IPR013759">
    <property type="entry name" value="Topo_IIA_B_C"/>
</dbReference>
<dbReference type="PANTHER" id="PTHR45866">
    <property type="entry name" value="DNA GYRASE/TOPOISOMERASE SUBUNIT B"/>
    <property type="match status" value="1"/>
</dbReference>
<dbReference type="Pfam" id="PF02518">
    <property type="entry name" value="HATPase_c"/>
    <property type="match status" value="1"/>
</dbReference>
<dbReference type="SUPFAM" id="SSF55874">
    <property type="entry name" value="ATPase domain of HSP90 chaperone/DNA topoisomerase II/histidine kinase"/>
    <property type="match status" value="2"/>
</dbReference>
<comment type="subunit">
    <text evidence="12">Homodimer.</text>
</comment>
<evidence type="ECO:0000256" key="7">
    <source>
        <dbReference type="ARBA" id="ARBA00022840"/>
    </source>
</evidence>
<keyword evidence="10 12" id="KW-0238">DNA-binding</keyword>
<gene>
    <name evidence="15" type="ORF">ACHAWU_006186</name>
</gene>
<dbReference type="GO" id="GO:0006265">
    <property type="term" value="P:DNA topological change"/>
    <property type="evidence" value="ECO:0007669"/>
    <property type="project" value="UniProtKB-UniRule"/>
</dbReference>
<dbReference type="GO" id="GO:0003677">
    <property type="term" value="F:DNA binding"/>
    <property type="evidence" value="ECO:0007669"/>
    <property type="project" value="UniProtKB-UniRule"/>
</dbReference>
<evidence type="ECO:0000256" key="8">
    <source>
        <dbReference type="ARBA" id="ARBA00022842"/>
    </source>
</evidence>
<dbReference type="PROSITE" id="PS50880">
    <property type="entry name" value="TOPRIM"/>
    <property type="match status" value="1"/>
</dbReference>
<feature type="compositionally biased region" description="Low complexity" evidence="13">
    <location>
        <begin position="341"/>
        <end position="356"/>
    </location>
</feature>
<dbReference type="InterPro" id="IPR002288">
    <property type="entry name" value="DNA_gyrase_B_C"/>
</dbReference>
<comment type="subcellular location">
    <subcellularLocation>
        <location evidence="3">Plastid</location>
        <location evidence="3">Chloroplast</location>
    </subcellularLocation>
</comment>
<evidence type="ECO:0000313" key="16">
    <source>
        <dbReference type="Proteomes" id="UP001530293"/>
    </source>
</evidence>
<keyword evidence="16" id="KW-1185">Reference proteome</keyword>
<feature type="region of interest" description="Disordered" evidence="13">
    <location>
        <begin position="317"/>
        <end position="368"/>
    </location>
</feature>
<dbReference type="Gene3D" id="3.30.565.10">
    <property type="entry name" value="Histidine kinase-like ATPase, C-terminal domain"/>
    <property type="match status" value="2"/>
</dbReference>
<dbReference type="Pfam" id="PF00204">
    <property type="entry name" value="DNA_gyraseB"/>
    <property type="match status" value="1"/>
</dbReference>
<dbReference type="GO" id="GO:0009507">
    <property type="term" value="C:chloroplast"/>
    <property type="evidence" value="ECO:0007669"/>
    <property type="project" value="UniProtKB-SubCell"/>
</dbReference>
<evidence type="ECO:0000259" key="14">
    <source>
        <dbReference type="PROSITE" id="PS50880"/>
    </source>
</evidence>
<comment type="function">
    <text evidence="12">Control of topological states of DNA by transient breakage and subsequent rejoining of DNA strands. Topoisomerase II makes double-strand breaks.</text>
</comment>
<keyword evidence="5" id="KW-0479">Metal-binding</keyword>
<evidence type="ECO:0000313" key="15">
    <source>
        <dbReference type="EMBL" id="KAL3763161.1"/>
    </source>
</evidence>
<evidence type="ECO:0000256" key="13">
    <source>
        <dbReference type="SAM" id="MobiDB-lite"/>
    </source>
</evidence>
<comment type="similarity">
    <text evidence="4">Belongs to the type II topoisomerase GyrB family.</text>
</comment>
<dbReference type="PANTHER" id="PTHR45866:SF1">
    <property type="entry name" value="DNA GYRASE SUBUNIT B, MITOCHONDRIAL"/>
    <property type="match status" value="1"/>
</dbReference>
<dbReference type="CDD" id="cd00822">
    <property type="entry name" value="TopoII_Trans_DNA_gyrase"/>
    <property type="match status" value="1"/>
</dbReference>
<evidence type="ECO:0000256" key="10">
    <source>
        <dbReference type="ARBA" id="ARBA00023125"/>
    </source>
</evidence>
<dbReference type="PRINTS" id="PR01159">
    <property type="entry name" value="DNAGYRASEB"/>
</dbReference>
<dbReference type="Pfam" id="PF00986">
    <property type="entry name" value="DNA_gyraseB_C"/>
    <property type="match status" value="1"/>
</dbReference>
<comment type="catalytic activity">
    <reaction evidence="1 12">
        <text>ATP-dependent breakage, passage and rejoining of double-stranded DNA.</text>
        <dbReference type="EC" id="5.6.2.2"/>
    </reaction>
</comment>
<keyword evidence="7 12" id="KW-0067">ATP-binding</keyword>
<evidence type="ECO:0000256" key="6">
    <source>
        <dbReference type="ARBA" id="ARBA00022741"/>
    </source>
</evidence>
<dbReference type="InterPro" id="IPR013506">
    <property type="entry name" value="Topo_IIA_bsu_dom2"/>
</dbReference>
<comment type="caution">
    <text evidence="15">The sequence shown here is derived from an EMBL/GenBank/DDBJ whole genome shotgun (WGS) entry which is preliminary data.</text>
</comment>
<dbReference type="GO" id="GO:0005524">
    <property type="term" value="F:ATP binding"/>
    <property type="evidence" value="ECO:0007669"/>
    <property type="project" value="UniProtKB-UniRule"/>
</dbReference>
<keyword evidence="9 12" id="KW-0799">Topoisomerase</keyword>
<dbReference type="GO" id="GO:0003918">
    <property type="term" value="F:DNA topoisomerase type II (double strand cut, ATP-hydrolyzing) activity"/>
    <property type="evidence" value="ECO:0007669"/>
    <property type="project" value="UniProtKB-UniRule"/>
</dbReference>
<dbReference type="AlphaFoldDB" id="A0ABD3MMH4"/>
<dbReference type="InterPro" id="IPR018522">
    <property type="entry name" value="TopoIIA_CS"/>
</dbReference>
<keyword evidence="6 12" id="KW-0547">Nucleotide-binding</keyword>
<dbReference type="InterPro" id="IPR020568">
    <property type="entry name" value="Ribosomal_Su5_D2-typ_SF"/>
</dbReference>
<dbReference type="InterPro" id="IPR014721">
    <property type="entry name" value="Ribsml_uS5_D2-typ_fold_subgr"/>
</dbReference>
<dbReference type="InterPro" id="IPR006171">
    <property type="entry name" value="TOPRIM_dom"/>
</dbReference>
<evidence type="ECO:0000256" key="12">
    <source>
        <dbReference type="RuleBase" id="RU362094"/>
    </source>
</evidence>
<dbReference type="SUPFAM" id="SSF56719">
    <property type="entry name" value="Type II DNA topoisomerase"/>
    <property type="match status" value="1"/>
</dbReference>